<evidence type="ECO:0000256" key="2">
    <source>
        <dbReference type="ARBA" id="ARBA00005254"/>
    </source>
</evidence>
<sequence length="304" mass="32748">MAPLPLSTMPQHPLDAQFSYLSISYHHSLPFVTVVALNRPKKANAINAQMWKEIGDAFSHIGTTGDGCRCILMIGSGKGFCGGIDVTDEKFFSGIDCNYTGDDNSSQDVARKSIAFRSQILQMQSAFTAVEECPVPVVAAIHGACIGAGIDLTCCADVRVCSPDAKFSIREVRLGLAADVGTLQRFPKLVGFGSRVRELCFTGEDFSADDALRIGFVSRISPTKHSLIDTANDICQRISRNSPVAATITKASLNFSRDHAVSEGLEHVALHNSTALMSEDLVKSFMMKGGGAIHFEPLHSHSRL</sequence>
<comment type="similarity">
    <text evidence="2">Belongs to the enoyl-CoA hydratase/isomerase family.</text>
</comment>
<dbReference type="PANTHER" id="PTHR43149:SF1">
    <property type="entry name" value="DELTA(3,5)-DELTA(2,4)-DIENOYL-COA ISOMERASE, MITOCHONDRIAL"/>
    <property type="match status" value="1"/>
</dbReference>
<evidence type="ECO:0000256" key="1">
    <source>
        <dbReference type="ARBA" id="ARBA00005005"/>
    </source>
</evidence>
<dbReference type="InterPro" id="IPR029045">
    <property type="entry name" value="ClpP/crotonase-like_dom_sf"/>
</dbReference>
<dbReference type="InterPro" id="IPR014748">
    <property type="entry name" value="Enoyl-CoA_hydra_C"/>
</dbReference>
<dbReference type="PANTHER" id="PTHR43149">
    <property type="entry name" value="ENOYL-COA HYDRATASE"/>
    <property type="match status" value="1"/>
</dbReference>
<dbReference type="GO" id="GO:0016853">
    <property type="term" value="F:isomerase activity"/>
    <property type="evidence" value="ECO:0007669"/>
    <property type="project" value="UniProtKB-KW"/>
</dbReference>
<evidence type="ECO:0000313" key="6">
    <source>
        <dbReference type="EMBL" id="KAL3771219.1"/>
    </source>
</evidence>
<proteinExistence type="inferred from homology"/>
<evidence type="ECO:0000256" key="3">
    <source>
        <dbReference type="ARBA" id="ARBA00022832"/>
    </source>
</evidence>
<dbReference type="InterPro" id="IPR001753">
    <property type="entry name" value="Enoyl-CoA_hydra/iso"/>
</dbReference>
<evidence type="ECO:0000256" key="5">
    <source>
        <dbReference type="ARBA" id="ARBA00023235"/>
    </source>
</evidence>
<accession>A0ABD3N560</accession>
<dbReference type="GO" id="GO:0006631">
    <property type="term" value="P:fatty acid metabolic process"/>
    <property type="evidence" value="ECO:0007669"/>
    <property type="project" value="UniProtKB-KW"/>
</dbReference>
<dbReference type="Gene3D" id="1.10.12.10">
    <property type="entry name" value="Lyase 2-enoyl-coa Hydratase, Chain A, domain 2"/>
    <property type="match status" value="1"/>
</dbReference>
<organism evidence="6 7">
    <name type="scientific">Stephanodiscus triporus</name>
    <dbReference type="NCBI Taxonomy" id="2934178"/>
    <lineage>
        <taxon>Eukaryota</taxon>
        <taxon>Sar</taxon>
        <taxon>Stramenopiles</taxon>
        <taxon>Ochrophyta</taxon>
        <taxon>Bacillariophyta</taxon>
        <taxon>Coscinodiscophyceae</taxon>
        <taxon>Thalassiosirophycidae</taxon>
        <taxon>Stephanodiscales</taxon>
        <taxon>Stephanodiscaceae</taxon>
        <taxon>Stephanodiscus</taxon>
    </lineage>
</organism>
<evidence type="ECO:0000313" key="7">
    <source>
        <dbReference type="Proteomes" id="UP001530315"/>
    </source>
</evidence>
<dbReference type="AlphaFoldDB" id="A0ABD3N560"/>
<dbReference type="Proteomes" id="UP001530315">
    <property type="component" value="Unassembled WGS sequence"/>
</dbReference>
<dbReference type="InterPro" id="IPR045002">
    <property type="entry name" value="Ech1-like"/>
</dbReference>
<keyword evidence="7" id="KW-1185">Reference proteome</keyword>
<protein>
    <submittedName>
        <fullName evidence="6">Uncharacterized protein</fullName>
    </submittedName>
</protein>
<dbReference type="EMBL" id="JALLAZ020001609">
    <property type="protein sequence ID" value="KAL3771219.1"/>
    <property type="molecule type" value="Genomic_DNA"/>
</dbReference>
<evidence type="ECO:0000256" key="4">
    <source>
        <dbReference type="ARBA" id="ARBA00023098"/>
    </source>
</evidence>
<keyword evidence="4" id="KW-0443">Lipid metabolism</keyword>
<keyword evidence="3" id="KW-0276">Fatty acid metabolism</keyword>
<gene>
    <name evidence="6" type="ORF">ACHAW5_007521</name>
</gene>
<comment type="pathway">
    <text evidence="1">Lipid metabolism; fatty acid beta-oxidation.</text>
</comment>
<keyword evidence="5" id="KW-0413">Isomerase</keyword>
<reference evidence="6 7" key="1">
    <citation type="submission" date="2024-10" db="EMBL/GenBank/DDBJ databases">
        <title>Updated reference genomes for cyclostephanoid diatoms.</title>
        <authorList>
            <person name="Roberts W.R."/>
            <person name="Alverson A.J."/>
        </authorList>
    </citation>
    <scope>NUCLEOTIDE SEQUENCE [LARGE SCALE GENOMIC DNA]</scope>
    <source>
        <strain evidence="6 7">AJA276-08</strain>
    </source>
</reference>
<dbReference type="SUPFAM" id="SSF52096">
    <property type="entry name" value="ClpP/crotonase"/>
    <property type="match status" value="1"/>
</dbReference>
<dbReference type="Pfam" id="PF00378">
    <property type="entry name" value="ECH_1"/>
    <property type="match status" value="1"/>
</dbReference>
<dbReference type="Gene3D" id="3.90.226.10">
    <property type="entry name" value="2-enoyl-CoA Hydratase, Chain A, domain 1"/>
    <property type="match status" value="1"/>
</dbReference>
<comment type="caution">
    <text evidence="6">The sequence shown here is derived from an EMBL/GenBank/DDBJ whole genome shotgun (WGS) entry which is preliminary data.</text>
</comment>
<dbReference type="CDD" id="cd06558">
    <property type="entry name" value="crotonase-like"/>
    <property type="match status" value="1"/>
</dbReference>
<name>A0ABD3N560_9STRA</name>